<dbReference type="GO" id="GO:0017168">
    <property type="term" value="F:5-oxoprolinase (ATP-hydrolyzing) activity"/>
    <property type="evidence" value="ECO:0007669"/>
    <property type="project" value="TreeGrafter"/>
</dbReference>
<dbReference type="InterPro" id="IPR003692">
    <property type="entry name" value="Hydantoinase_B"/>
</dbReference>
<protein>
    <recommendedName>
        <fullName evidence="1">Hydantoinase B/oxoprolinase domain-containing protein</fullName>
    </recommendedName>
</protein>
<dbReference type="AlphaFoldDB" id="A0A8H3C2B6"/>
<comment type="caution">
    <text evidence="2">The sequence shown here is derived from an EMBL/GenBank/DDBJ whole genome shotgun (WGS) entry which is preliminary data.</text>
</comment>
<dbReference type="EMBL" id="CAJMWZ010003199">
    <property type="protein sequence ID" value="CAE6471312.1"/>
    <property type="molecule type" value="Genomic_DNA"/>
</dbReference>
<proteinExistence type="predicted"/>
<evidence type="ECO:0000259" key="1">
    <source>
        <dbReference type="Pfam" id="PF02538"/>
    </source>
</evidence>
<dbReference type="OrthoDB" id="2789670at2759"/>
<evidence type="ECO:0000313" key="2">
    <source>
        <dbReference type="EMBL" id="CAE6471312.1"/>
    </source>
</evidence>
<dbReference type="GO" id="GO:0005829">
    <property type="term" value="C:cytosol"/>
    <property type="evidence" value="ECO:0007669"/>
    <property type="project" value="TreeGrafter"/>
</dbReference>
<dbReference type="PANTHER" id="PTHR11365:SF2">
    <property type="entry name" value="5-OXOPROLINASE"/>
    <property type="match status" value="1"/>
</dbReference>
<sequence length="520" mass="56403">MSVAEAMGRMLQQTAISTNIKERLDFSCALFAPDGDLVANAPFIPIHLGAMSFAVKYQMKVHGKTLKRGDVLMSNSPSAGGSHLPDITIISPVFDESSGEIIFFTASRGHHADVGGILPGSMPPTSVSIFDEGAEITSFKIVNDGVYDQDGLRELMCEKPAKYPGSSGCRNIRDVESDLKAQIAANHKGIQLIHALIKEYGLQTVHEYMLHIRNNAEQSVRNLLRDFAKKHGNKLEARDYLDDGSPMNLRIEINEESGSAVFDFEGTGPEIRGNLNAPISVVHSAVIYCMRSMLDVDIPLNAGCLVPIEIKIPDLCFLHPSRSAAVCAGNVLTSQRIVDVVLKAFSACAASQGCTNNLTFGMGGKDKDEKVQQGWGYYETIAGGSGAGPEWHGTSGIHTHITNTRIGDVEILERRYPVLLHEFSLRKGSGGVGEYKGGDGVVRDIEFLHEMQVSILSEVRLVILCGNPTKSACSVASYIPTEWLAEGPVHVDKTYGSNSLEKNTTFQLSKQVTKKNPDRG</sequence>
<dbReference type="GO" id="GO:0006749">
    <property type="term" value="P:glutathione metabolic process"/>
    <property type="evidence" value="ECO:0007669"/>
    <property type="project" value="TreeGrafter"/>
</dbReference>
<reference evidence="2" key="1">
    <citation type="submission" date="2021-01" db="EMBL/GenBank/DDBJ databases">
        <authorList>
            <person name="Kaushik A."/>
        </authorList>
    </citation>
    <scope>NUCLEOTIDE SEQUENCE</scope>
    <source>
        <strain evidence="2">Type strain: AG8-Rh-89/</strain>
    </source>
</reference>
<name>A0A8H3C2B6_9AGAM</name>
<gene>
    <name evidence="2" type="ORF">RDB_LOCUS62690</name>
</gene>
<feature type="domain" description="Hydantoinase B/oxoprolinase" evidence="1">
    <location>
        <begin position="1"/>
        <end position="460"/>
    </location>
</feature>
<accession>A0A8H3C2B6</accession>
<dbReference type="Pfam" id="PF02538">
    <property type="entry name" value="Hydantoinase_B"/>
    <property type="match status" value="1"/>
</dbReference>
<dbReference type="PANTHER" id="PTHR11365">
    <property type="entry name" value="5-OXOPROLINASE RELATED"/>
    <property type="match status" value="1"/>
</dbReference>
<evidence type="ECO:0000313" key="3">
    <source>
        <dbReference type="Proteomes" id="UP000663850"/>
    </source>
</evidence>
<dbReference type="InterPro" id="IPR045079">
    <property type="entry name" value="Oxoprolinase-like"/>
</dbReference>
<organism evidence="2 3">
    <name type="scientific">Rhizoctonia solani</name>
    <dbReference type="NCBI Taxonomy" id="456999"/>
    <lineage>
        <taxon>Eukaryota</taxon>
        <taxon>Fungi</taxon>
        <taxon>Dikarya</taxon>
        <taxon>Basidiomycota</taxon>
        <taxon>Agaricomycotina</taxon>
        <taxon>Agaricomycetes</taxon>
        <taxon>Cantharellales</taxon>
        <taxon>Ceratobasidiaceae</taxon>
        <taxon>Rhizoctonia</taxon>
    </lineage>
</organism>
<dbReference type="Proteomes" id="UP000663850">
    <property type="component" value="Unassembled WGS sequence"/>
</dbReference>